<gene>
    <name evidence="3" type="ORF">ABEG17_18830</name>
</gene>
<feature type="transmembrane region" description="Helical" evidence="2">
    <location>
        <begin position="252"/>
        <end position="273"/>
    </location>
</feature>
<reference evidence="3" key="1">
    <citation type="submission" date="2024-05" db="EMBL/GenBank/DDBJ databases">
        <authorList>
            <person name="Kim S."/>
            <person name="Heo J."/>
            <person name="Choi H."/>
            <person name="Choi Y."/>
            <person name="Kwon S.-W."/>
            <person name="Kim Y."/>
        </authorList>
    </citation>
    <scope>NUCLEOTIDE SEQUENCE</scope>
    <source>
        <strain evidence="3">KACC 23699</strain>
    </source>
</reference>
<evidence type="ECO:0000256" key="2">
    <source>
        <dbReference type="SAM" id="Phobius"/>
    </source>
</evidence>
<dbReference type="AlphaFoldDB" id="A0AAU7JT64"/>
<feature type="region of interest" description="Disordered" evidence="1">
    <location>
        <begin position="350"/>
        <end position="379"/>
    </location>
</feature>
<keyword evidence="2" id="KW-1133">Transmembrane helix</keyword>
<sequence>MAFLTSLVLALVVCGRSFGRGLFLYRDFVTVPALAHGPGLLGRDGEPPRAVPLDAVMAALSPVVSTGAQQQVMLLASLVLAGCGVAVLLRQHGTAAMVAGAAVATWNPYVAERLALGQPPTLLAYSMTPWLVATVRSGLPTGRALAAVLVCALPAALTPWGSLVAALVVIGTSLTTPRRRHASWRLGVVGMAVLWSLPWVLPALTHGAGAADPDGARAFALRADSSWGLVGSALTLGGSWAAATVPDSRSSALAITASLLLVVLALAGVALLGRRAGRRVALLAAGAWLLPVVAAAFFAGPGLELFAKLQRVPGVAIGRDTHRWLGLTAITSAVLVGVVLGEVARLTARRAAPPSSPSSPSTSTTVNATGRRPSPLRRGTHLLPGAAAAVVVLSAAVLTVPDLPSSVGSAYRPLQMPADWAPTVRAADRAAGQGRILVLPYQSFRRTPWAGGAPFLDPTPRALRAPVLASRQLVVARGRQQWTVDDDAVTAGDLGLTTGSADLDPAVLRQRGVTAVVEWRDSPGSIPSDHAGMTEVFTGPHFRVWVVTRSG</sequence>
<evidence type="ECO:0008006" key="4">
    <source>
        <dbReference type="Google" id="ProtNLM"/>
    </source>
</evidence>
<proteinExistence type="predicted"/>
<dbReference type="EMBL" id="CP157483">
    <property type="protein sequence ID" value="XBO43592.1"/>
    <property type="molecule type" value="Genomic_DNA"/>
</dbReference>
<organism evidence="3">
    <name type="scientific">Pedococcus sp. KACC 23699</name>
    <dbReference type="NCBI Taxonomy" id="3149228"/>
    <lineage>
        <taxon>Bacteria</taxon>
        <taxon>Bacillati</taxon>
        <taxon>Actinomycetota</taxon>
        <taxon>Actinomycetes</taxon>
        <taxon>Micrococcales</taxon>
        <taxon>Intrasporangiaceae</taxon>
        <taxon>Pedococcus</taxon>
    </lineage>
</organism>
<feature type="transmembrane region" description="Helical" evidence="2">
    <location>
        <begin position="323"/>
        <end position="341"/>
    </location>
</feature>
<protein>
    <recommendedName>
        <fullName evidence="4">Glycosyltransferase RgtA/B/C/D-like domain-containing protein</fullName>
    </recommendedName>
</protein>
<evidence type="ECO:0000313" key="3">
    <source>
        <dbReference type="EMBL" id="XBO43592.1"/>
    </source>
</evidence>
<feature type="transmembrane region" description="Helical" evidence="2">
    <location>
        <begin position="145"/>
        <end position="170"/>
    </location>
</feature>
<feature type="transmembrane region" description="Helical" evidence="2">
    <location>
        <begin position="182"/>
        <end position="201"/>
    </location>
</feature>
<evidence type="ECO:0000256" key="1">
    <source>
        <dbReference type="SAM" id="MobiDB-lite"/>
    </source>
</evidence>
<accession>A0AAU7JT64</accession>
<feature type="transmembrane region" description="Helical" evidence="2">
    <location>
        <begin position="280"/>
        <end position="303"/>
    </location>
</feature>
<keyword evidence="2" id="KW-0812">Transmembrane</keyword>
<feature type="transmembrane region" description="Helical" evidence="2">
    <location>
        <begin position="381"/>
        <end position="400"/>
    </location>
</feature>
<dbReference type="RefSeq" id="WP_406831031.1">
    <property type="nucleotide sequence ID" value="NZ_CP157483.1"/>
</dbReference>
<name>A0AAU7JT64_9MICO</name>
<feature type="transmembrane region" description="Helical" evidence="2">
    <location>
        <begin position="72"/>
        <end position="89"/>
    </location>
</feature>
<feature type="compositionally biased region" description="Low complexity" evidence="1">
    <location>
        <begin position="350"/>
        <end position="365"/>
    </location>
</feature>
<keyword evidence="2" id="KW-0472">Membrane</keyword>